<name>A0A1H4KZZ3_9NOCA</name>
<dbReference type="SUPFAM" id="SSF63829">
    <property type="entry name" value="Calcium-dependent phosphotriesterase"/>
    <property type="match status" value="1"/>
</dbReference>
<accession>A0A1H4KZZ3</accession>
<dbReference type="PANTHER" id="PTHR47572:SF5">
    <property type="entry name" value="BLR2277 PROTEIN"/>
    <property type="match status" value="1"/>
</dbReference>
<gene>
    <name evidence="2" type="ORF">SAMN04490239_1007</name>
</gene>
<proteinExistence type="predicted"/>
<dbReference type="OrthoDB" id="2633250at2"/>
<dbReference type="RefSeq" id="WP_072946477.1">
    <property type="nucleotide sequence ID" value="NZ_FNSV01000005.1"/>
</dbReference>
<dbReference type="InterPro" id="IPR013658">
    <property type="entry name" value="SGL"/>
</dbReference>
<dbReference type="EMBL" id="FNSV01000005">
    <property type="protein sequence ID" value="SEB64023.1"/>
    <property type="molecule type" value="Genomic_DNA"/>
</dbReference>
<protein>
    <submittedName>
        <fullName evidence="2">Gluconolactonase</fullName>
    </submittedName>
</protein>
<dbReference type="AlphaFoldDB" id="A0A1H4KZZ3"/>
<dbReference type="PANTHER" id="PTHR47572">
    <property type="entry name" value="LIPOPROTEIN-RELATED"/>
    <property type="match status" value="1"/>
</dbReference>
<dbReference type="Gene3D" id="2.120.10.30">
    <property type="entry name" value="TolB, C-terminal domain"/>
    <property type="match status" value="1"/>
</dbReference>
<evidence type="ECO:0000313" key="2">
    <source>
        <dbReference type="EMBL" id="SEB64023.1"/>
    </source>
</evidence>
<organism evidence="2 3">
    <name type="scientific">Rhodococcus koreensis</name>
    <dbReference type="NCBI Taxonomy" id="99653"/>
    <lineage>
        <taxon>Bacteria</taxon>
        <taxon>Bacillati</taxon>
        <taxon>Actinomycetota</taxon>
        <taxon>Actinomycetes</taxon>
        <taxon>Mycobacteriales</taxon>
        <taxon>Nocardiaceae</taxon>
        <taxon>Rhodococcus</taxon>
    </lineage>
</organism>
<dbReference type="Pfam" id="PF08450">
    <property type="entry name" value="SGL"/>
    <property type="match status" value="1"/>
</dbReference>
<keyword evidence="3" id="KW-1185">Reference proteome</keyword>
<dbReference type="InterPro" id="IPR011042">
    <property type="entry name" value="6-blade_b-propeller_TolB-like"/>
</dbReference>
<evidence type="ECO:0000313" key="3">
    <source>
        <dbReference type="Proteomes" id="UP000183561"/>
    </source>
</evidence>
<evidence type="ECO:0000259" key="1">
    <source>
        <dbReference type="Pfam" id="PF08450"/>
    </source>
</evidence>
<feature type="domain" description="SMP-30/Gluconolactonase/LRE-like region" evidence="1">
    <location>
        <begin position="16"/>
        <end position="287"/>
    </location>
</feature>
<dbReference type="InterPro" id="IPR051262">
    <property type="entry name" value="SMP-30/CGR1_Lactonase"/>
</dbReference>
<reference evidence="3" key="1">
    <citation type="submission" date="2016-10" db="EMBL/GenBank/DDBJ databases">
        <authorList>
            <person name="Varghese N."/>
            <person name="Submissions S."/>
        </authorList>
    </citation>
    <scope>NUCLEOTIDE SEQUENCE [LARGE SCALE GENOMIC DNA]</scope>
    <source>
        <strain evidence="3">DSM 44498</strain>
    </source>
</reference>
<dbReference type="Proteomes" id="UP000183561">
    <property type="component" value="Unassembled WGS sequence"/>
</dbReference>
<sequence>MFGESNFRLVGSGLSCPEGPVVEDDGSVLVCEVRGAALVRVSPGGSRTVVANLPSGANGAAIGPDGAAYVATNGSFTFADVEGITHITGLIEDWVGGALYRVDRTTGEVRELFTESEGQHLGSLNDVVFDADGGAYIADTTSGLLHYAVPAERRIGVAVSDVVTPNGVGLSPDGSRLYVSETFTGRLRTFEVVGPGKLLPLPDVFQHPAAAQDDTEGIDLQQSKQFWDGLAVDGEGNLVVADLASSGVRVVSPLGAELAFFETPERDPYVTCVAFGGPDGRTAYVTSGGRGRLYAIDNWPFEGGRVNFQP</sequence>